<evidence type="ECO:0000256" key="8">
    <source>
        <dbReference type="SAM" id="MobiDB-lite"/>
    </source>
</evidence>
<dbReference type="InterPro" id="IPR000209">
    <property type="entry name" value="Peptidase_S8/S53_dom"/>
</dbReference>
<feature type="compositionally biased region" description="Basic and acidic residues" evidence="8">
    <location>
        <begin position="1"/>
        <end position="27"/>
    </location>
</feature>
<dbReference type="Proteomes" id="UP001374535">
    <property type="component" value="Chromosome 5"/>
</dbReference>
<accession>A0AAQ3NL28</accession>
<name>A0AAQ3NL28_VIGMU</name>
<evidence type="ECO:0000256" key="5">
    <source>
        <dbReference type="ARBA" id="ARBA00022801"/>
    </source>
</evidence>
<keyword evidence="12" id="KW-1185">Reference proteome</keyword>
<dbReference type="AlphaFoldDB" id="A0AAQ3NL28"/>
<feature type="domain" description="Subtilisin-like protease fibronectin type-III" evidence="10">
    <location>
        <begin position="319"/>
        <end position="417"/>
    </location>
</feature>
<organism evidence="11 12">
    <name type="scientific">Vigna mungo</name>
    <name type="common">Black gram</name>
    <name type="synonym">Phaseolus mungo</name>
    <dbReference type="NCBI Taxonomy" id="3915"/>
    <lineage>
        <taxon>Eukaryota</taxon>
        <taxon>Viridiplantae</taxon>
        <taxon>Streptophyta</taxon>
        <taxon>Embryophyta</taxon>
        <taxon>Tracheophyta</taxon>
        <taxon>Spermatophyta</taxon>
        <taxon>Magnoliopsida</taxon>
        <taxon>eudicotyledons</taxon>
        <taxon>Gunneridae</taxon>
        <taxon>Pentapetalae</taxon>
        <taxon>rosids</taxon>
        <taxon>fabids</taxon>
        <taxon>Fabales</taxon>
        <taxon>Fabaceae</taxon>
        <taxon>Papilionoideae</taxon>
        <taxon>50 kb inversion clade</taxon>
        <taxon>NPAAA clade</taxon>
        <taxon>indigoferoid/millettioid clade</taxon>
        <taxon>Phaseoleae</taxon>
        <taxon>Vigna</taxon>
    </lineage>
</organism>
<comment type="similarity">
    <text evidence="2 7">Belongs to the peptidase S8 family.</text>
</comment>
<dbReference type="PROSITE" id="PS00138">
    <property type="entry name" value="SUBTILASE_SER"/>
    <property type="match status" value="1"/>
</dbReference>
<keyword evidence="3" id="KW-0645">Protease</keyword>
<proteinExistence type="inferred from homology"/>
<evidence type="ECO:0000259" key="9">
    <source>
        <dbReference type="Pfam" id="PF00082"/>
    </source>
</evidence>
<dbReference type="GO" id="GO:0006508">
    <property type="term" value="P:proteolysis"/>
    <property type="evidence" value="ECO:0007669"/>
    <property type="project" value="UniProtKB-KW"/>
</dbReference>
<evidence type="ECO:0000256" key="1">
    <source>
        <dbReference type="ARBA" id="ARBA00004613"/>
    </source>
</evidence>
<comment type="subcellular location">
    <subcellularLocation>
        <location evidence="1">Secreted</location>
    </subcellularLocation>
</comment>
<feature type="region of interest" description="Disordered" evidence="8">
    <location>
        <begin position="1"/>
        <end position="32"/>
    </location>
</feature>
<keyword evidence="6" id="KW-0720">Serine protease</keyword>
<dbReference type="InterPro" id="IPR045051">
    <property type="entry name" value="SBT"/>
</dbReference>
<dbReference type="PANTHER" id="PTHR10795">
    <property type="entry name" value="PROPROTEIN CONVERTASE SUBTILISIN/KEXIN"/>
    <property type="match status" value="1"/>
</dbReference>
<dbReference type="InterPro" id="IPR036852">
    <property type="entry name" value="Peptidase_S8/S53_dom_sf"/>
</dbReference>
<dbReference type="InterPro" id="IPR023828">
    <property type="entry name" value="Peptidase_S8_Ser-AS"/>
</dbReference>
<reference evidence="11 12" key="1">
    <citation type="journal article" date="2023" name="Life. Sci Alliance">
        <title>Evolutionary insights into 3D genome organization and epigenetic landscape of Vigna mungo.</title>
        <authorList>
            <person name="Junaid A."/>
            <person name="Singh B."/>
            <person name="Bhatia S."/>
        </authorList>
    </citation>
    <scope>NUCLEOTIDE SEQUENCE [LARGE SCALE GENOMIC DNA]</scope>
    <source>
        <strain evidence="11">Urdbean</strain>
    </source>
</reference>
<dbReference type="PROSITE" id="PS51892">
    <property type="entry name" value="SUBTILASE"/>
    <property type="match status" value="1"/>
</dbReference>
<dbReference type="GO" id="GO:0004252">
    <property type="term" value="F:serine-type endopeptidase activity"/>
    <property type="evidence" value="ECO:0007669"/>
    <property type="project" value="InterPro"/>
</dbReference>
<evidence type="ECO:0000256" key="7">
    <source>
        <dbReference type="PROSITE-ProRule" id="PRU01240"/>
    </source>
</evidence>
<dbReference type="GO" id="GO:0005576">
    <property type="term" value="C:extracellular region"/>
    <property type="evidence" value="ECO:0007669"/>
    <property type="project" value="UniProtKB-SubCell"/>
</dbReference>
<dbReference type="EMBL" id="CP144696">
    <property type="protein sequence ID" value="WVZ12344.1"/>
    <property type="molecule type" value="Genomic_DNA"/>
</dbReference>
<dbReference type="Gene3D" id="3.50.30.30">
    <property type="match status" value="1"/>
</dbReference>
<dbReference type="InterPro" id="IPR015500">
    <property type="entry name" value="Peptidase_S8_subtilisin-rel"/>
</dbReference>
<sequence length="441" mass="47656">MTYRSEQETVRFESELPTRARDNEGHGSHTLSTAGGSFVPGASVFGFGNGAASGGSPKARVAAYKVCWPNLIPFGGGCFDADVMAAFEAAISDGVDVLSVSLGSEARDYFEDVIAIGSFHAVANGIVVVASAGNSGPFPESVSNVWTMDANNFASYVTLGDKKIIKGGSLSEYGLSSDKAYPLISSVDAKYFNGSISEAMEVLILRRIHIIAAYTEAVSATGLESDTRITPFFSMTGTSMSCPHVAGLAGLLKALHPDWSPAAIKQLHLTMAGHIKPNSAVDPGLVYDLNITDFLNYFSQLKMFDHKPYTCPESFSLADFNYPTITISEFGPGNSVNVSRTVTNIGSGSTYTVRIKAPPHVEVWVEPRKLRFKKKGEKKEFRVALTLKKKTESTTDFVFGWLTWTNKKHHVRSSIAVNMTQSIHGVCWIRSNDVIGLPVPR</sequence>
<gene>
    <name evidence="11" type="ORF">V8G54_016874</name>
</gene>
<evidence type="ECO:0000259" key="10">
    <source>
        <dbReference type="Pfam" id="PF17766"/>
    </source>
</evidence>
<evidence type="ECO:0000313" key="11">
    <source>
        <dbReference type="EMBL" id="WVZ12344.1"/>
    </source>
</evidence>
<dbReference type="Gene3D" id="2.60.40.2310">
    <property type="match status" value="1"/>
</dbReference>
<dbReference type="Gene3D" id="3.40.50.200">
    <property type="entry name" value="Peptidase S8/S53 domain"/>
    <property type="match status" value="2"/>
</dbReference>
<evidence type="ECO:0000313" key="12">
    <source>
        <dbReference type="Proteomes" id="UP001374535"/>
    </source>
</evidence>
<protein>
    <submittedName>
        <fullName evidence="11">Uncharacterized protein</fullName>
    </submittedName>
</protein>
<dbReference type="InterPro" id="IPR041469">
    <property type="entry name" value="Subtilisin-like_FN3"/>
</dbReference>
<feature type="domain" description="Peptidase S8/S53" evidence="9">
    <location>
        <begin position="18"/>
        <end position="272"/>
    </location>
</feature>
<comment type="caution">
    <text evidence="7">Lacks conserved residue(s) required for the propagation of feature annotation.</text>
</comment>
<dbReference type="SUPFAM" id="SSF52743">
    <property type="entry name" value="Subtilisin-like"/>
    <property type="match status" value="1"/>
</dbReference>
<keyword evidence="4" id="KW-0732">Signal</keyword>
<keyword evidence="5" id="KW-0378">Hydrolase</keyword>
<evidence type="ECO:0000256" key="4">
    <source>
        <dbReference type="ARBA" id="ARBA00022729"/>
    </source>
</evidence>
<evidence type="ECO:0000256" key="6">
    <source>
        <dbReference type="ARBA" id="ARBA00022825"/>
    </source>
</evidence>
<evidence type="ECO:0000256" key="3">
    <source>
        <dbReference type="ARBA" id="ARBA00022670"/>
    </source>
</evidence>
<dbReference type="PRINTS" id="PR00723">
    <property type="entry name" value="SUBTILISIN"/>
</dbReference>
<dbReference type="Pfam" id="PF00082">
    <property type="entry name" value="Peptidase_S8"/>
    <property type="match status" value="1"/>
</dbReference>
<evidence type="ECO:0000256" key="2">
    <source>
        <dbReference type="ARBA" id="ARBA00011073"/>
    </source>
</evidence>
<dbReference type="Pfam" id="PF17766">
    <property type="entry name" value="fn3_6"/>
    <property type="match status" value="1"/>
</dbReference>